<evidence type="ECO:0000259" key="2">
    <source>
        <dbReference type="Pfam" id="PF20661"/>
    </source>
</evidence>
<proteinExistence type="predicted"/>
<name>A0A3B8WKA0_MARNT</name>
<comment type="caution">
    <text evidence="3">The sequence shown here is derived from an EMBL/GenBank/DDBJ whole genome shotgun (WGS) entry which is preliminary data.</text>
</comment>
<gene>
    <name evidence="3" type="ORF">DCF82_23250</name>
</gene>
<evidence type="ECO:0000256" key="1">
    <source>
        <dbReference type="SAM" id="MobiDB-lite"/>
    </source>
</evidence>
<dbReference type="InterPro" id="IPR049191">
    <property type="entry name" value="SutA_RBD"/>
</dbReference>
<dbReference type="EMBL" id="DLYI01000313">
    <property type="protein sequence ID" value="HAC30694.1"/>
    <property type="molecule type" value="Genomic_DNA"/>
</dbReference>
<feature type="domain" description="Transcriptional regulator SutA RNAP-binding" evidence="2">
    <location>
        <begin position="29"/>
        <end position="55"/>
    </location>
</feature>
<evidence type="ECO:0000313" key="4">
    <source>
        <dbReference type="Proteomes" id="UP000261325"/>
    </source>
</evidence>
<dbReference type="Pfam" id="PF20661">
    <property type="entry name" value="SutA-RBD"/>
    <property type="match status" value="1"/>
</dbReference>
<feature type="region of interest" description="Disordered" evidence="1">
    <location>
        <begin position="1"/>
        <end position="34"/>
    </location>
</feature>
<sequence>MNRADFKRMMKARVHTPSIGTGQTRKQDKRQLSDQLRRDTEAFLARGGRVQELENRETEFQPTWRAYAAAAFDERGEV</sequence>
<feature type="compositionally biased region" description="Basic and acidic residues" evidence="1">
    <location>
        <begin position="25"/>
        <end position="34"/>
    </location>
</feature>
<reference evidence="3 4" key="1">
    <citation type="journal article" date="2018" name="Nat. Biotechnol.">
        <title>A standardized bacterial taxonomy based on genome phylogeny substantially revises the tree of life.</title>
        <authorList>
            <person name="Parks D.H."/>
            <person name="Chuvochina M."/>
            <person name="Waite D.W."/>
            <person name="Rinke C."/>
            <person name="Skarshewski A."/>
            <person name="Chaumeil P.A."/>
            <person name="Hugenholtz P."/>
        </authorList>
    </citation>
    <scope>NUCLEOTIDE SEQUENCE [LARGE SCALE GENOMIC DNA]</scope>
    <source>
        <strain evidence="3">UBA9049</strain>
    </source>
</reference>
<protein>
    <recommendedName>
        <fullName evidence="2">Transcriptional regulator SutA RNAP-binding domain-containing protein</fullName>
    </recommendedName>
</protein>
<dbReference type="Proteomes" id="UP000261325">
    <property type="component" value="Unassembled WGS sequence"/>
</dbReference>
<organism evidence="3 4">
    <name type="scientific">Marinobacter nauticus</name>
    <name type="common">Marinobacter hydrocarbonoclasticus</name>
    <name type="synonym">Marinobacter aquaeolei</name>
    <dbReference type="NCBI Taxonomy" id="2743"/>
    <lineage>
        <taxon>Bacteria</taxon>
        <taxon>Pseudomonadati</taxon>
        <taxon>Pseudomonadota</taxon>
        <taxon>Gammaproteobacteria</taxon>
        <taxon>Pseudomonadales</taxon>
        <taxon>Marinobacteraceae</taxon>
        <taxon>Marinobacter</taxon>
    </lineage>
</organism>
<accession>A0A3B8WKA0</accession>
<dbReference type="AlphaFoldDB" id="A0A3B8WKA0"/>
<evidence type="ECO:0000313" key="3">
    <source>
        <dbReference type="EMBL" id="HAC30694.1"/>
    </source>
</evidence>